<dbReference type="InterPro" id="IPR046342">
    <property type="entry name" value="CBS_dom_sf"/>
</dbReference>
<keyword evidence="2" id="KW-0677">Repeat</keyword>
<feature type="compositionally biased region" description="Low complexity" evidence="6">
    <location>
        <begin position="466"/>
        <end position="485"/>
    </location>
</feature>
<dbReference type="CDD" id="cd02205">
    <property type="entry name" value="CBS_pair_SF"/>
    <property type="match status" value="1"/>
</dbReference>
<dbReference type="PANTHER" id="PTHR13780">
    <property type="entry name" value="AMP-ACTIVATED PROTEIN KINASE, GAMMA REGULATORY SUBUNIT"/>
    <property type="match status" value="1"/>
</dbReference>
<dbReference type="InterPro" id="IPR000644">
    <property type="entry name" value="CBS_dom"/>
</dbReference>
<dbReference type="SMART" id="SM00116">
    <property type="entry name" value="CBS"/>
    <property type="match status" value="3"/>
</dbReference>
<feature type="compositionally biased region" description="Polar residues" evidence="6">
    <location>
        <begin position="27"/>
        <end position="50"/>
    </location>
</feature>
<reference evidence="9" key="1">
    <citation type="submission" date="2022-10" db="EMBL/GenBank/DDBJ databases">
        <title>Genome assembly of Pristionchus species.</title>
        <authorList>
            <person name="Yoshida K."/>
            <person name="Sommer R.J."/>
        </authorList>
    </citation>
    <scope>NUCLEOTIDE SEQUENCE [LARGE SCALE GENOMIC DNA]</scope>
    <source>
        <strain evidence="9">RS5460</strain>
    </source>
</reference>
<feature type="domain" description="CBS" evidence="7">
    <location>
        <begin position="257"/>
        <end position="315"/>
    </location>
</feature>
<dbReference type="Proteomes" id="UP001328107">
    <property type="component" value="Unassembled WGS sequence"/>
</dbReference>
<evidence type="ECO:0000256" key="6">
    <source>
        <dbReference type="SAM" id="MobiDB-lite"/>
    </source>
</evidence>
<keyword evidence="3 5" id="KW-0129">CBS domain</keyword>
<evidence type="ECO:0000259" key="7">
    <source>
        <dbReference type="PROSITE" id="PS51371"/>
    </source>
</evidence>
<accession>A0AAN4ZC85</accession>
<dbReference type="InterPro" id="IPR050511">
    <property type="entry name" value="AMPK_gamma/SDS23_families"/>
</dbReference>
<feature type="region of interest" description="Disordered" evidence="6">
    <location>
        <begin position="26"/>
        <end position="80"/>
    </location>
</feature>
<comment type="caution">
    <text evidence="8">The sequence shown here is derived from an EMBL/GenBank/DDBJ whole genome shotgun (WGS) entry which is preliminary data.</text>
</comment>
<sequence>FHSRVVLWMSSVSGTPQNVYRYARPSATPSFSGRQESETGSPYSNNNNVGKETEGVSDSCSLSPLSSSSRRRHYSGSVARPPSILNGIRDLVMRPRSESFGANAVSSLKKGLMRRSQVRVDEENDVREAEEAQDMYGDELSFRPRSNSSDLVIMRKTSRPLTVDVVGSVDSTSDAYRQYMSVVDCYELAPPASTVIVIDREMKVGKAFSAVYENKVGAGLVWDSTLNKVISIVSWTDFLVYLQSESASEDGSVNELLSSNQLVLLPSTTKMLDACFEFISNRVHRIGVVDEWTGDVMYLLTIKRVLQAIHKQNRSLHFAQWLSMSIRAAGVGNWEGGVTTVSITSTLSTVIEYMLGHRLSSLPVLDGEGKAVDVICKSDLATALRGIPDAQAFFSSCTVEEALNISGRPRAVFAFEDDRVGKMLDSLLLTHHSRCIFILSPSESLVASVSLSDILRYLLYTNNSRPSPSPLTASSSSTVFPTPTSMYPSPQRISPLYLNVESS</sequence>
<evidence type="ECO:0000256" key="4">
    <source>
        <dbReference type="ARBA" id="ARBA00025878"/>
    </source>
</evidence>
<gene>
    <name evidence="8" type="ORF">PMAYCL1PPCAC_06611</name>
</gene>
<evidence type="ECO:0000256" key="1">
    <source>
        <dbReference type="ARBA" id="ARBA00006750"/>
    </source>
</evidence>
<evidence type="ECO:0000256" key="3">
    <source>
        <dbReference type="ARBA" id="ARBA00023122"/>
    </source>
</evidence>
<feature type="non-terminal residue" evidence="8">
    <location>
        <position position="1"/>
    </location>
</feature>
<name>A0AAN4ZC85_9BILA</name>
<proteinExistence type="inferred from homology"/>
<dbReference type="AlphaFoldDB" id="A0AAN4ZC85"/>
<evidence type="ECO:0000256" key="2">
    <source>
        <dbReference type="ARBA" id="ARBA00022737"/>
    </source>
</evidence>
<feature type="compositionally biased region" description="Low complexity" evidence="6">
    <location>
        <begin position="57"/>
        <end position="68"/>
    </location>
</feature>
<organism evidence="8 9">
    <name type="scientific">Pristionchus mayeri</name>
    <dbReference type="NCBI Taxonomy" id="1317129"/>
    <lineage>
        <taxon>Eukaryota</taxon>
        <taxon>Metazoa</taxon>
        <taxon>Ecdysozoa</taxon>
        <taxon>Nematoda</taxon>
        <taxon>Chromadorea</taxon>
        <taxon>Rhabditida</taxon>
        <taxon>Rhabditina</taxon>
        <taxon>Diplogasteromorpha</taxon>
        <taxon>Diplogasteroidea</taxon>
        <taxon>Neodiplogasteridae</taxon>
        <taxon>Pristionchus</taxon>
    </lineage>
</organism>
<evidence type="ECO:0000256" key="5">
    <source>
        <dbReference type="PROSITE-ProRule" id="PRU00703"/>
    </source>
</evidence>
<keyword evidence="9" id="KW-1185">Reference proteome</keyword>
<protein>
    <recommendedName>
        <fullName evidence="7">CBS domain-containing protein</fullName>
    </recommendedName>
</protein>
<dbReference type="Pfam" id="PF00571">
    <property type="entry name" value="CBS"/>
    <property type="match status" value="1"/>
</dbReference>
<dbReference type="EMBL" id="BTRK01000002">
    <property type="protein sequence ID" value="GMR36416.1"/>
    <property type="molecule type" value="Genomic_DNA"/>
</dbReference>
<dbReference type="SUPFAM" id="SSF54631">
    <property type="entry name" value="CBS-domain pair"/>
    <property type="match status" value="2"/>
</dbReference>
<dbReference type="PROSITE" id="PS51371">
    <property type="entry name" value="CBS"/>
    <property type="match status" value="2"/>
</dbReference>
<comment type="subunit">
    <text evidence="4">AMPK is a heterotrimer of an alpha catalytic subunit (PRKAA1 or PRKAA2), a beta (PRKAB1 or PRKAB2) and a gamma non-catalytic subunits (PRKAG1, PRKAG2 or PRKAG3). Interacts with FNIP1 and FNIP2.</text>
</comment>
<dbReference type="Gene3D" id="3.10.580.10">
    <property type="entry name" value="CBS-domain"/>
    <property type="match status" value="2"/>
</dbReference>
<evidence type="ECO:0000313" key="9">
    <source>
        <dbReference type="Proteomes" id="UP001328107"/>
    </source>
</evidence>
<evidence type="ECO:0000313" key="8">
    <source>
        <dbReference type="EMBL" id="GMR36416.1"/>
    </source>
</evidence>
<comment type="similarity">
    <text evidence="1">Belongs to the 5'-AMP-activated protein kinase gamma subunit family.</text>
</comment>
<feature type="domain" description="CBS" evidence="7">
    <location>
        <begin position="333"/>
        <end position="391"/>
    </location>
</feature>
<dbReference type="PANTHER" id="PTHR13780:SF36">
    <property type="entry name" value="CBS DOMAIN-CONTAINING PROTEIN"/>
    <property type="match status" value="1"/>
</dbReference>
<feature type="region of interest" description="Disordered" evidence="6">
    <location>
        <begin position="466"/>
        <end position="494"/>
    </location>
</feature>